<dbReference type="Pfam" id="PF13152">
    <property type="entry name" value="DUF3967"/>
    <property type="match status" value="1"/>
</dbReference>
<organism evidence="4 5">
    <name type="scientific">Natranaerobius trueperi</name>
    <dbReference type="NCBI Taxonomy" id="759412"/>
    <lineage>
        <taxon>Bacteria</taxon>
        <taxon>Bacillati</taxon>
        <taxon>Bacillota</taxon>
        <taxon>Clostridia</taxon>
        <taxon>Natranaerobiales</taxon>
        <taxon>Natranaerobiaceae</taxon>
        <taxon>Natranaerobius</taxon>
    </lineage>
</organism>
<keyword evidence="1" id="KW-0175">Coiled coil</keyword>
<dbReference type="Pfam" id="PF13411">
    <property type="entry name" value="MerR_1"/>
    <property type="match status" value="1"/>
</dbReference>
<protein>
    <recommendedName>
        <fullName evidence="6">HTH merR-type domain-containing protein</fullName>
    </recommendedName>
</protein>
<evidence type="ECO:0000256" key="1">
    <source>
        <dbReference type="SAM" id="Coils"/>
    </source>
</evidence>
<dbReference type="GO" id="GO:0006355">
    <property type="term" value="P:regulation of DNA-templated transcription"/>
    <property type="evidence" value="ECO:0007669"/>
    <property type="project" value="InterPro"/>
</dbReference>
<feature type="domain" description="HTH merR-type" evidence="3">
    <location>
        <begin position="6"/>
        <end position="72"/>
    </location>
</feature>
<reference evidence="4 5" key="1">
    <citation type="submission" date="2017-06" db="EMBL/GenBank/DDBJ databases">
        <title>Draft Genome Sequence of Natranaerobius trueperi halophilic, alkalithermophilic bacteria from soda lakes.</title>
        <authorList>
            <person name="Zhao B."/>
        </authorList>
    </citation>
    <scope>NUCLEOTIDE SEQUENCE [LARGE SCALE GENOMIC DNA]</scope>
    <source>
        <strain evidence="4 5">DSM 18760</strain>
    </source>
</reference>
<dbReference type="RefSeq" id="WP_089024550.1">
    <property type="nucleotide sequence ID" value="NZ_NIQC01000045.1"/>
</dbReference>
<name>A0A226BWQ1_9FIRM</name>
<evidence type="ECO:0000313" key="5">
    <source>
        <dbReference type="Proteomes" id="UP000214588"/>
    </source>
</evidence>
<dbReference type="InterPro" id="IPR009061">
    <property type="entry name" value="DNA-bd_dom_put_sf"/>
</dbReference>
<feature type="coiled-coil region" evidence="1">
    <location>
        <begin position="97"/>
        <end position="171"/>
    </location>
</feature>
<dbReference type="OrthoDB" id="1630043at2"/>
<gene>
    <name evidence="4" type="ORF">CDO51_12450</name>
</gene>
<proteinExistence type="predicted"/>
<sequence>MGRTITLKEAETKTGIPSRTIRRYIHNHGQRLPIIKEGNKYLIEEYALPLLTRIREFYDQGMTVKDVDDKLDSDGDSLLIEVDRVTEQPAMDHEQMKQFLKTIIERQDSKIKELETKVDNLSNLLQEGQRQQSNLTELANKQTQNKIEELEEKLEERDQKLMEAIRELQEKKKPWWKKLMGK</sequence>
<comment type="caution">
    <text evidence="4">The sequence shown here is derived from an EMBL/GenBank/DDBJ whole genome shotgun (WGS) entry which is preliminary data.</text>
</comment>
<dbReference type="InterPro" id="IPR000551">
    <property type="entry name" value="MerR-type_HTH_dom"/>
</dbReference>
<dbReference type="SUPFAM" id="SSF46955">
    <property type="entry name" value="Putative DNA-binding domain"/>
    <property type="match status" value="1"/>
</dbReference>
<evidence type="ECO:0008006" key="6">
    <source>
        <dbReference type="Google" id="ProtNLM"/>
    </source>
</evidence>
<evidence type="ECO:0000259" key="2">
    <source>
        <dbReference type="Pfam" id="PF13152"/>
    </source>
</evidence>
<dbReference type="InterPro" id="IPR025052">
    <property type="entry name" value="DUF3967"/>
</dbReference>
<evidence type="ECO:0000313" key="4">
    <source>
        <dbReference type="EMBL" id="OWZ82734.1"/>
    </source>
</evidence>
<evidence type="ECO:0000259" key="3">
    <source>
        <dbReference type="Pfam" id="PF13411"/>
    </source>
</evidence>
<accession>A0A226BWQ1</accession>
<keyword evidence="5" id="KW-1185">Reference proteome</keyword>
<dbReference type="Proteomes" id="UP000214588">
    <property type="component" value="Unassembled WGS sequence"/>
</dbReference>
<dbReference type="AlphaFoldDB" id="A0A226BWQ1"/>
<dbReference type="Gene3D" id="1.10.1660.10">
    <property type="match status" value="1"/>
</dbReference>
<feature type="domain" description="DUF3967" evidence="2">
    <location>
        <begin position="153"/>
        <end position="173"/>
    </location>
</feature>
<dbReference type="EMBL" id="NIQC01000045">
    <property type="protein sequence ID" value="OWZ82734.1"/>
    <property type="molecule type" value="Genomic_DNA"/>
</dbReference>
<dbReference type="GO" id="GO:0003677">
    <property type="term" value="F:DNA binding"/>
    <property type="evidence" value="ECO:0007669"/>
    <property type="project" value="InterPro"/>
</dbReference>